<feature type="non-terminal residue" evidence="1">
    <location>
        <position position="120"/>
    </location>
</feature>
<accession>A0ABT4WHS1</accession>
<dbReference type="Proteomes" id="UP001212170">
    <property type="component" value="Unassembled WGS sequence"/>
</dbReference>
<organism evidence="1 2">
    <name type="scientific">Flavobacterium azizsancarii</name>
    <dbReference type="NCBI Taxonomy" id="2961580"/>
    <lineage>
        <taxon>Bacteria</taxon>
        <taxon>Pseudomonadati</taxon>
        <taxon>Bacteroidota</taxon>
        <taxon>Flavobacteriia</taxon>
        <taxon>Flavobacteriales</taxon>
        <taxon>Flavobacteriaceae</taxon>
        <taxon>Flavobacterium</taxon>
    </lineage>
</organism>
<name>A0ABT4WHS1_9FLAO</name>
<proteinExistence type="predicted"/>
<protein>
    <submittedName>
        <fullName evidence="1">Uncharacterized protein</fullName>
    </submittedName>
</protein>
<evidence type="ECO:0000313" key="1">
    <source>
        <dbReference type="EMBL" id="MDA6072097.1"/>
    </source>
</evidence>
<keyword evidence="2" id="KW-1185">Reference proteome</keyword>
<evidence type="ECO:0000313" key="2">
    <source>
        <dbReference type="Proteomes" id="UP001212170"/>
    </source>
</evidence>
<dbReference type="EMBL" id="JAMZNK010000049">
    <property type="protein sequence ID" value="MDA6072097.1"/>
    <property type="molecule type" value="Genomic_DNA"/>
</dbReference>
<sequence length="120" mass="13512">MATLAEIYDWFMTGKKPTQAQFWATFGSFRLKGDSIPQSDITNLSNTLNAKAEKSQFDAHKNDPNAHPEIITKAKFIQVGELSIYKHPTNADPAKKYVLEVNDLVLGFVDQSWINGYYIG</sequence>
<comment type="caution">
    <text evidence="1">The sequence shown here is derived from an EMBL/GenBank/DDBJ whole genome shotgun (WGS) entry which is preliminary data.</text>
</comment>
<gene>
    <name evidence="1" type="ORF">NJT12_20940</name>
</gene>
<reference evidence="1 2" key="1">
    <citation type="journal article" date="2023" name="Chemosphere">
        <title>Whole genome analysis of Flavobacterium aziz-sancarii sp. nov., isolated from Ardley Island (Antarctica), revealed a rich resistome and bioremediation potential.</title>
        <authorList>
            <person name="Otur C."/>
            <person name="Okay S."/>
            <person name="Kurt-Kizildogan A."/>
        </authorList>
    </citation>
    <scope>NUCLEOTIDE SEQUENCE [LARGE SCALE GENOMIC DNA]</scope>
    <source>
        <strain evidence="1 2">AC</strain>
    </source>
</reference>